<feature type="compositionally biased region" description="Polar residues" evidence="1">
    <location>
        <begin position="62"/>
        <end position="84"/>
    </location>
</feature>
<protein>
    <submittedName>
        <fullName evidence="3">Uncharacterized protein</fullName>
    </submittedName>
</protein>
<gene>
    <name evidence="3" type="ORF">JQ615_12675</name>
</gene>
<reference evidence="4" key="1">
    <citation type="journal article" date="2021" name="ISME J.">
        <title>Evolutionary origin and ecological implication of a unique nif island in free-living Bradyrhizobium lineages.</title>
        <authorList>
            <person name="Tao J."/>
        </authorList>
    </citation>
    <scope>NUCLEOTIDE SEQUENCE [LARGE SCALE GENOMIC DNA]</scope>
    <source>
        <strain evidence="4">SZCCT0434</strain>
    </source>
</reference>
<evidence type="ECO:0000313" key="3">
    <source>
        <dbReference type="EMBL" id="MBR0796241.1"/>
    </source>
</evidence>
<evidence type="ECO:0000256" key="2">
    <source>
        <dbReference type="SAM" id="SignalP"/>
    </source>
</evidence>
<name>A0ABS5FHK2_9BRAD</name>
<evidence type="ECO:0000256" key="1">
    <source>
        <dbReference type="SAM" id="MobiDB-lite"/>
    </source>
</evidence>
<dbReference type="Proteomes" id="UP001315278">
    <property type="component" value="Unassembled WGS sequence"/>
</dbReference>
<sequence length="112" mass="12423">MTKKLALLIVAAIGFSAPSLAQVKVITGDIEHVYGPKGEILDSPELIAKNQRAKRQTRSEETAAQQRLSVQQSGPSRVPNSWWSNDAARRAPPTSWWNKNGYQPPKSVWSNQ</sequence>
<proteinExistence type="predicted"/>
<organism evidence="3 4">
    <name type="scientific">Bradyrhizobium jicamae</name>
    <dbReference type="NCBI Taxonomy" id="280332"/>
    <lineage>
        <taxon>Bacteria</taxon>
        <taxon>Pseudomonadati</taxon>
        <taxon>Pseudomonadota</taxon>
        <taxon>Alphaproteobacteria</taxon>
        <taxon>Hyphomicrobiales</taxon>
        <taxon>Nitrobacteraceae</taxon>
        <taxon>Bradyrhizobium</taxon>
    </lineage>
</organism>
<keyword evidence="4" id="KW-1185">Reference proteome</keyword>
<feature type="chain" id="PRO_5046544016" evidence="2">
    <location>
        <begin position="22"/>
        <end position="112"/>
    </location>
</feature>
<feature type="region of interest" description="Disordered" evidence="1">
    <location>
        <begin position="45"/>
        <end position="112"/>
    </location>
</feature>
<accession>A0ABS5FHK2</accession>
<comment type="caution">
    <text evidence="3">The sequence shown here is derived from an EMBL/GenBank/DDBJ whole genome shotgun (WGS) entry which is preliminary data.</text>
</comment>
<evidence type="ECO:0000313" key="4">
    <source>
        <dbReference type="Proteomes" id="UP001315278"/>
    </source>
</evidence>
<keyword evidence="2" id="KW-0732">Signal</keyword>
<feature type="signal peptide" evidence="2">
    <location>
        <begin position="1"/>
        <end position="21"/>
    </location>
</feature>
<dbReference type="RefSeq" id="WP_212395335.1">
    <property type="nucleotide sequence ID" value="NZ_JAFCJH010000010.1"/>
</dbReference>
<dbReference type="EMBL" id="JAFCJH010000010">
    <property type="protein sequence ID" value="MBR0796241.1"/>
    <property type="molecule type" value="Genomic_DNA"/>
</dbReference>